<evidence type="ECO:0000256" key="8">
    <source>
        <dbReference type="ARBA" id="ARBA00038311"/>
    </source>
</evidence>
<evidence type="ECO:0000256" key="3">
    <source>
        <dbReference type="ARBA" id="ARBA00022729"/>
    </source>
</evidence>
<dbReference type="Pfam" id="PF03896">
    <property type="entry name" value="TRAP_alpha"/>
    <property type="match status" value="1"/>
</dbReference>
<evidence type="ECO:0000256" key="10">
    <source>
        <dbReference type="SAM" id="Phobius"/>
    </source>
</evidence>
<evidence type="ECO:0000256" key="4">
    <source>
        <dbReference type="ARBA" id="ARBA00022824"/>
    </source>
</evidence>
<reference evidence="11" key="1">
    <citation type="submission" date="2021-06" db="EMBL/GenBank/DDBJ databases">
        <authorList>
            <person name="Kallberg Y."/>
            <person name="Tangrot J."/>
            <person name="Rosling A."/>
        </authorList>
    </citation>
    <scope>NUCLEOTIDE SEQUENCE</scope>
    <source>
        <strain evidence="11">MT106</strain>
    </source>
</reference>
<comment type="function">
    <text evidence="7">Is probably involved in a pathway contributing to genomic integrity.</text>
</comment>
<accession>A0A9N9GBB7</accession>
<dbReference type="OrthoDB" id="1926781at2759"/>
<comment type="similarity">
    <text evidence="8">Belongs to the IRC22 family.</text>
</comment>
<dbReference type="GO" id="GO:0005789">
    <property type="term" value="C:endoplasmic reticulum membrane"/>
    <property type="evidence" value="ECO:0007669"/>
    <property type="project" value="UniProtKB-SubCell"/>
</dbReference>
<evidence type="ECO:0000256" key="9">
    <source>
        <dbReference type="SAM" id="MobiDB-lite"/>
    </source>
</evidence>
<comment type="caution">
    <text evidence="11">The sequence shown here is derived from an EMBL/GenBank/DDBJ whole genome shotgun (WGS) entry which is preliminary data.</text>
</comment>
<evidence type="ECO:0000256" key="6">
    <source>
        <dbReference type="ARBA" id="ARBA00023136"/>
    </source>
</evidence>
<dbReference type="AlphaFoldDB" id="A0A9N9GBB7"/>
<keyword evidence="2 10" id="KW-0812">Transmembrane</keyword>
<protein>
    <submittedName>
        <fullName evidence="11">4407_t:CDS:1</fullName>
    </submittedName>
</protein>
<keyword evidence="6 10" id="KW-0472">Membrane</keyword>
<feature type="transmembrane region" description="Helical" evidence="10">
    <location>
        <begin position="195"/>
        <end position="220"/>
    </location>
</feature>
<evidence type="ECO:0000256" key="1">
    <source>
        <dbReference type="ARBA" id="ARBA00004115"/>
    </source>
</evidence>
<evidence type="ECO:0000256" key="7">
    <source>
        <dbReference type="ARBA" id="ARBA00037565"/>
    </source>
</evidence>
<evidence type="ECO:0000256" key="5">
    <source>
        <dbReference type="ARBA" id="ARBA00022989"/>
    </source>
</evidence>
<keyword evidence="3" id="KW-0732">Signal</keyword>
<name>A0A9N9GBB7_9GLOM</name>
<comment type="subcellular location">
    <subcellularLocation>
        <location evidence="1">Endoplasmic reticulum membrane</location>
        <topology evidence="1">Single-pass type I membrane protein</topology>
    </subcellularLocation>
</comment>
<dbReference type="PANTHER" id="PTHR12924">
    <property type="entry name" value="TRANSLOCON-ASSOCIATED PROTEIN, ALPHA SUBUNIT"/>
    <property type="match status" value="1"/>
</dbReference>
<feature type="region of interest" description="Disordered" evidence="9">
    <location>
        <begin position="254"/>
        <end position="276"/>
    </location>
</feature>
<dbReference type="InterPro" id="IPR005595">
    <property type="entry name" value="TRAP_alpha"/>
</dbReference>
<dbReference type="EMBL" id="CAJVPL010001855">
    <property type="protein sequence ID" value="CAG8590139.1"/>
    <property type="molecule type" value="Genomic_DNA"/>
</dbReference>
<keyword evidence="4" id="KW-0256">Endoplasmic reticulum</keyword>
<keyword evidence="5 10" id="KW-1133">Transmembrane helix</keyword>
<keyword evidence="12" id="KW-1185">Reference proteome</keyword>
<evidence type="ECO:0000313" key="12">
    <source>
        <dbReference type="Proteomes" id="UP000789831"/>
    </source>
</evidence>
<feature type="compositionally biased region" description="Basic residues" evidence="9">
    <location>
        <begin position="257"/>
        <end position="269"/>
    </location>
</feature>
<proteinExistence type="inferred from homology"/>
<organism evidence="11 12">
    <name type="scientific">Ambispora gerdemannii</name>
    <dbReference type="NCBI Taxonomy" id="144530"/>
    <lineage>
        <taxon>Eukaryota</taxon>
        <taxon>Fungi</taxon>
        <taxon>Fungi incertae sedis</taxon>
        <taxon>Mucoromycota</taxon>
        <taxon>Glomeromycotina</taxon>
        <taxon>Glomeromycetes</taxon>
        <taxon>Archaeosporales</taxon>
        <taxon>Ambisporaceae</taxon>
        <taxon>Ambispora</taxon>
    </lineage>
</organism>
<evidence type="ECO:0000313" key="11">
    <source>
        <dbReference type="EMBL" id="CAG8590139.1"/>
    </source>
</evidence>
<evidence type="ECO:0000256" key="2">
    <source>
        <dbReference type="ARBA" id="ARBA00022692"/>
    </source>
</evidence>
<dbReference type="Proteomes" id="UP000789831">
    <property type="component" value="Unassembled WGS sequence"/>
</dbReference>
<sequence>MFRISTFAKSLNFITTTTSSNIPKKTLFAVTQIRTVTWHPPKKPRKKAALLLHGAKKETEPANPPGEDVELSAELIDNPFSLVVNGQQTRLQIVFNNKGQENYTVRLVAGVLTNPDNATDIFTKLPTIQYDYPVPTMDHVELEYRFHSEFNPQDLDLIVFVAFTDDKNTRFEGVAYNSTIHIVEPEQSIFDLQLLFLYLILAGIIGGVGYMIFQAFFGGVKSKKNQKNRNQKIAEKQAAQAAIELKTYDESWIPEHHLKKPTRSASKKMKKDDKAD</sequence>
<dbReference type="PANTHER" id="PTHR12924:SF0">
    <property type="entry name" value="TRANSLOCON-ASSOCIATED PROTEIN SUBUNIT ALPHA"/>
    <property type="match status" value="1"/>
</dbReference>
<gene>
    <name evidence="11" type="ORF">AGERDE_LOCUS8564</name>
</gene>